<evidence type="ECO:0000313" key="2">
    <source>
        <dbReference type="Proteomes" id="UP000663868"/>
    </source>
</evidence>
<evidence type="ECO:0000313" key="1">
    <source>
        <dbReference type="EMBL" id="CAF4443162.1"/>
    </source>
</evidence>
<protein>
    <submittedName>
        <fullName evidence="1">Uncharacterized protein</fullName>
    </submittedName>
</protein>
<proteinExistence type="predicted"/>
<dbReference type="EMBL" id="CAJOBB010030362">
    <property type="protein sequence ID" value="CAF4443162.1"/>
    <property type="molecule type" value="Genomic_DNA"/>
</dbReference>
<gene>
    <name evidence="1" type="ORF">KXQ929_LOCUS53511</name>
</gene>
<sequence>MADYISILQTSLKPLEFLQATMLLTKIASQNSFANLTNDELHLLAKIIKIILFHPTTLKQVFCSVEKFNLIFPTNSTTLNQTDI</sequence>
<dbReference type="AlphaFoldDB" id="A0A820RXV7"/>
<accession>A0A820RXV7</accession>
<feature type="non-terminal residue" evidence="1">
    <location>
        <position position="1"/>
    </location>
</feature>
<dbReference type="Proteomes" id="UP000663868">
    <property type="component" value="Unassembled WGS sequence"/>
</dbReference>
<reference evidence="1" key="1">
    <citation type="submission" date="2021-02" db="EMBL/GenBank/DDBJ databases">
        <authorList>
            <person name="Nowell W R."/>
        </authorList>
    </citation>
    <scope>NUCLEOTIDE SEQUENCE</scope>
</reference>
<name>A0A820RXV7_9BILA</name>
<organism evidence="1 2">
    <name type="scientific">Adineta steineri</name>
    <dbReference type="NCBI Taxonomy" id="433720"/>
    <lineage>
        <taxon>Eukaryota</taxon>
        <taxon>Metazoa</taxon>
        <taxon>Spiralia</taxon>
        <taxon>Gnathifera</taxon>
        <taxon>Rotifera</taxon>
        <taxon>Eurotatoria</taxon>
        <taxon>Bdelloidea</taxon>
        <taxon>Adinetida</taxon>
        <taxon>Adinetidae</taxon>
        <taxon>Adineta</taxon>
    </lineage>
</organism>
<comment type="caution">
    <text evidence="1">The sequence shown here is derived from an EMBL/GenBank/DDBJ whole genome shotgun (WGS) entry which is preliminary data.</text>
</comment>